<dbReference type="PANTHER" id="PTHR31683">
    <property type="entry name" value="PECTATE LYASE 18-RELATED"/>
    <property type="match status" value="1"/>
</dbReference>
<keyword evidence="9 10" id="KW-0456">Lyase</keyword>
<evidence type="ECO:0000256" key="7">
    <source>
        <dbReference type="ARBA" id="ARBA00022837"/>
    </source>
</evidence>
<evidence type="ECO:0000313" key="13">
    <source>
        <dbReference type="EMBL" id="KAK3030823.1"/>
    </source>
</evidence>
<keyword evidence="11" id="KW-1133">Transmembrane helix</keyword>
<keyword evidence="5 10" id="KW-0479">Metal-binding</keyword>
<comment type="catalytic activity">
    <reaction evidence="1 10">
        <text>Eliminative cleavage of (1-&gt;4)-alpha-D-galacturonan to give oligosaccharides with 4-deoxy-alpha-D-galact-4-enuronosyl groups at their non-reducing ends.</text>
        <dbReference type="EC" id="4.2.2.2"/>
    </reaction>
</comment>
<dbReference type="InterPro" id="IPR018082">
    <property type="entry name" value="AmbAllergen"/>
</dbReference>
<dbReference type="InterPro" id="IPR045032">
    <property type="entry name" value="PEL"/>
</dbReference>
<gene>
    <name evidence="13" type="ORF">RJ639_035752</name>
</gene>
<feature type="transmembrane region" description="Helical" evidence="11">
    <location>
        <begin position="44"/>
        <end position="65"/>
    </location>
</feature>
<protein>
    <recommendedName>
        <fullName evidence="4 10">Pectate lyase</fullName>
        <ecNumber evidence="4 10">4.2.2.2</ecNumber>
    </recommendedName>
</protein>
<evidence type="ECO:0000256" key="11">
    <source>
        <dbReference type="SAM" id="Phobius"/>
    </source>
</evidence>
<keyword evidence="6" id="KW-0732">Signal</keyword>
<dbReference type="InterPro" id="IPR011050">
    <property type="entry name" value="Pectin_lyase_fold/virulence"/>
</dbReference>
<dbReference type="Proteomes" id="UP001188597">
    <property type="component" value="Unassembled WGS sequence"/>
</dbReference>
<dbReference type="PANTHER" id="PTHR31683:SF69">
    <property type="entry name" value="PECTATE LYASE 7-RELATED"/>
    <property type="match status" value="1"/>
</dbReference>
<evidence type="ECO:0000256" key="6">
    <source>
        <dbReference type="ARBA" id="ARBA00022729"/>
    </source>
</evidence>
<evidence type="ECO:0000256" key="10">
    <source>
        <dbReference type="RuleBase" id="RU361123"/>
    </source>
</evidence>
<comment type="pathway">
    <text evidence="2 10">Glycan metabolism; pectin degradation; 2-dehydro-3-deoxy-D-gluconate from pectin: step 2/5.</text>
</comment>
<comment type="cofactor">
    <cofactor evidence="10">
        <name>Ca(2+)</name>
        <dbReference type="ChEBI" id="CHEBI:29108"/>
    </cofactor>
    <text evidence="10">Binds 1 Ca(2+) ion. Required for its activity.</text>
</comment>
<dbReference type="EMBL" id="JAVXUP010000326">
    <property type="protein sequence ID" value="KAK3030823.1"/>
    <property type="molecule type" value="Genomic_DNA"/>
</dbReference>
<keyword evidence="14" id="KW-1185">Reference proteome</keyword>
<name>A0AA89B8N7_9ASTE</name>
<dbReference type="AlphaFoldDB" id="A0AA89B8N7"/>
<feature type="domain" description="Pectate lyase" evidence="12">
    <location>
        <begin position="198"/>
        <end position="392"/>
    </location>
</feature>
<dbReference type="Pfam" id="PF04431">
    <property type="entry name" value="Pec_lyase_N"/>
    <property type="match status" value="1"/>
</dbReference>
<dbReference type="InterPro" id="IPR012334">
    <property type="entry name" value="Pectin_lyas_fold"/>
</dbReference>
<dbReference type="GO" id="GO:0046872">
    <property type="term" value="F:metal ion binding"/>
    <property type="evidence" value="ECO:0007669"/>
    <property type="project" value="UniProtKB-KW"/>
</dbReference>
<evidence type="ECO:0000256" key="1">
    <source>
        <dbReference type="ARBA" id="ARBA00000695"/>
    </source>
</evidence>
<evidence type="ECO:0000313" key="14">
    <source>
        <dbReference type="Proteomes" id="UP001188597"/>
    </source>
</evidence>
<evidence type="ECO:0000256" key="5">
    <source>
        <dbReference type="ARBA" id="ARBA00022723"/>
    </source>
</evidence>
<accession>A0AA89B8N7</accession>
<evidence type="ECO:0000259" key="12">
    <source>
        <dbReference type="SMART" id="SM00656"/>
    </source>
</evidence>
<dbReference type="Pfam" id="PF00544">
    <property type="entry name" value="Pectate_lyase_4"/>
    <property type="match status" value="1"/>
</dbReference>
<organism evidence="13 14">
    <name type="scientific">Escallonia herrerae</name>
    <dbReference type="NCBI Taxonomy" id="1293975"/>
    <lineage>
        <taxon>Eukaryota</taxon>
        <taxon>Viridiplantae</taxon>
        <taxon>Streptophyta</taxon>
        <taxon>Embryophyta</taxon>
        <taxon>Tracheophyta</taxon>
        <taxon>Spermatophyta</taxon>
        <taxon>Magnoliopsida</taxon>
        <taxon>eudicotyledons</taxon>
        <taxon>Gunneridae</taxon>
        <taxon>Pentapetalae</taxon>
        <taxon>asterids</taxon>
        <taxon>campanulids</taxon>
        <taxon>Escalloniales</taxon>
        <taxon>Escalloniaceae</taxon>
        <taxon>Escallonia</taxon>
    </lineage>
</organism>
<evidence type="ECO:0000256" key="9">
    <source>
        <dbReference type="ARBA" id="ARBA00023239"/>
    </source>
</evidence>
<dbReference type="InterPro" id="IPR002022">
    <property type="entry name" value="Pec_lyase"/>
</dbReference>
<keyword evidence="7 10" id="KW-0106">Calcium</keyword>
<dbReference type="EC" id="4.2.2.2" evidence="4 10"/>
<keyword evidence="11" id="KW-0472">Membrane</keyword>
<keyword evidence="8" id="KW-0325">Glycoprotein</keyword>
<dbReference type="Gene3D" id="2.160.20.10">
    <property type="entry name" value="Single-stranded right-handed beta-helix, Pectin lyase-like"/>
    <property type="match status" value="1"/>
</dbReference>
<dbReference type="SUPFAM" id="SSF51126">
    <property type="entry name" value="Pectin lyase-like"/>
    <property type="match status" value="1"/>
</dbReference>
<sequence length="492" mass="55476">MDVWVRSGWSRGRSDPVPRGVRPQTTDISNHIRGYQRSKMDRAWVNKFLTFTFVAILPTLMAHIVDLDEVWQKRAEEAWNNSLAACEPNSETVVNTFNEHGHTANINSTRRHLRKKYRGPCMAYNPIECWRCRKNWANNRKRLANCVQGFGHKAIGGKKGRIYVVTDPSDNYVVNPRPGTLRHAVIQKGPLWIIFARSMTIRLSQELIMQSDTTIDARGANVNIARGAGITIQFVRNIIIHNLHFNDIVSTNGALSDSVDHVGIRQKSDGDSISTFQSSDIWIDHISMSRSADGLIDIVEGSTGITISNCHFADHDKVLLFGAEDKNPKDRIMQVTVAYKPLCWCKELPRCRWGFFHLVNNDCTHRLMYAIGGCNGVTIISQGNSSLPHSTQKQRRCLDSFQKQALTATLIGGWYVQQVTHRNNAVESEWKSWLWRSEGDLMMNGAFFVQSGNPNGARAFPNLKLIRPQPGTEVTRLTKFTGSLGCRVTKAC</sequence>
<dbReference type="GO" id="GO:0030570">
    <property type="term" value="F:pectate lyase activity"/>
    <property type="evidence" value="ECO:0007669"/>
    <property type="project" value="UniProtKB-EC"/>
</dbReference>
<evidence type="ECO:0000256" key="8">
    <source>
        <dbReference type="ARBA" id="ARBA00023180"/>
    </source>
</evidence>
<evidence type="ECO:0000256" key="3">
    <source>
        <dbReference type="ARBA" id="ARBA00010980"/>
    </source>
</evidence>
<proteinExistence type="inferred from homology"/>
<dbReference type="SMART" id="SM00656">
    <property type="entry name" value="Amb_all"/>
    <property type="match status" value="1"/>
</dbReference>
<comment type="caution">
    <text evidence="13">The sequence shown here is derived from an EMBL/GenBank/DDBJ whole genome shotgun (WGS) entry which is preliminary data.</text>
</comment>
<evidence type="ECO:0000256" key="4">
    <source>
        <dbReference type="ARBA" id="ARBA00012272"/>
    </source>
</evidence>
<comment type="similarity">
    <text evidence="3 10">Belongs to the polysaccharide lyase 1 family.</text>
</comment>
<reference evidence="13" key="1">
    <citation type="submission" date="2022-12" db="EMBL/GenBank/DDBJ databases">
        <title>Draft genome assemblies for two species of Escallonia (Escalloniales).</title>
        <authorList>
            <person name="Chanderbali A."/>
            <person name="Dervinis C."/>
            <person name="Anghel I."/>
            <person name="Soltis D."/>
            <person name="Soltis P."/>
            <person name="Zapata F."/>
        </authorList>
    </citation>
    <scope>NUCLEOTIDE SEQUENCE</scope>
    <source>
        <strain evidence="13">UCBG64.0493</strain>
        <tissue evidence="13">Leaf</tissue>
    </source>
</reference>
<evidence type="ECO:0000256" key="2">
    <source>
        <dbReference type="ARBA" id="ARBA00005220"/>
    </source>
</evidence>
<keyword evidence="11" id="KW-0812">Transmembrane</keyword>
<dbReference type="PRINTS" id="PR00807">
    <property type="entry name" value="AMBALLERGEN"/>
</dbReference>
<dbReference type="InterPro" id="IPR007524">
    <property type="entry name" value="Pec_lyase_N"/>
</dbReference>